<evidence type="ECO:0000313" key="1">
    <source>
        <dbReference type="EMBL" id="KAJ9070972.1"/>
    </source>
</evidence>
<gene>
    <name evidence="1" type="ORF">DSO57_1002187</name>
</gene>
<organism evidence="1 2">
    <name type="scientific">Entomophthora muscae</name>
    <dbReference type="NCBI Taxonomy" id="34485"/>
    <lineage>
        <taxon>Eukaryota</taxon>
        <taxon>Fungi</taxon>
        <taxon>Fungi incertae sedis</taxon>
        <taxon>Zoopagomycota</taxon>
        <taxon>Entomophthoromycotina</taxon>
        <taxon>Entomophthoromycetes</taxon>
        <taxon>Entomophthorales</taxon>
        <taxon>Entomophthoraceae</taxon>
        <taxon>Entomophthora</taxon>
    </lineage>
</organism>
<accession>A0ACC2T8S2</accession>
<proteinExistence type="predicted"/>
<dbReference type="Proteomes" id="UP001165960">
    <property type="component" value="Unassembled WGS sequence"/>
</dbReference>
<keyword evidence="2" id="KW-1185">Reference proteome</keyword>
<comment type="caution">
    <text evidence="1">The sequence shown here is derived from an EMBL/GenBank/DDBJ whole genome shotgun (WGS) entry which is preliminary data.</text>
</comment>
<dbReference type="EMBL" id="QTSX02003555">
    <property type="protein sequence ID" value="KAJ9070972.1"/>
    <property type="molecule type" value="Genomic_DNA"/>
</dbReference>
<reference evidence="1" key="1">
    <citation type="submission" date="2022-04" db="EMBL/GenBank/DDBJ databases">
        <title>Genome of the entomopathogenic fungus Entomophthora muscae.</title>
        <authorList>
            <person name="Elya C."/>
            <person name="Lovett B.R."/>
            <person name="Lee E."/>
            <person name="Macias A.M."/>
            <person name="Hajek A.E."/>
            <person name="De Bivort B.L."/>
            <person name="Kasson M.T."/>
            <person name="De Fine Licht H.H."/>
            <person name="Stajich J.E."/>
        </authorList>
    </citation>
    <scope>NUCLEOTIDE SEQUENCE</scope>
    <source>
        <strain evidence="1">Berkeley</strain>
    </source>
</reference>
<evidence type="ECO:0000313" key="2">
    <source>
        <dbReference type="Proteomes" id="UP001165960"/>
    </source>
</evidence>
<name>A0ACC2T8S2_9FUNG</name>
<sequence length="87" mass="9478">MNSDENRTECHSFKNYCITRMKSIGAVINDISSLPIDQGTGWGSNSDQPGLQADSPDIQVSVAFAAQFLSNHLSINFFDEDSPVSLP</sequence>
<protein>
    <submittedName>
        <fullName evidence="1">Uncharacterized protein</fullName>
    </submittedName>
</protein>